<dbReference type="PANTHER" id="PTHR43221">
    <property type="entry name" value="PROTEASE HTPX"/>
    <property type="match status" value="1"/>
</dbReference>
<evidence type="ECO:0000256" key="8">
    <source>
        <dbReference type="ARBA" id="ARBA00023049"/>
    </source>
</evidence>
<keyword evidence="5 10" id="KW-0378">Hydrolase</keyword>
<keyword evidence="7 12" id="KW-1133">Transmembrane helix</keyword>
<evidence type="ECO:0000256" key="3">
    <source>
        <dbReference type="ARBA" id="ARBA00022692"/>
    </source>
</evidence>
<comment type="similarity">
    <text evidence="10">Belongs to the peptidase M48 family.</text>
</comment>
<keyword evidence="6 10" id="KW-0862">Zinc</keyword>
<evidence type="ECO:0000256" key="7">
    <source>
        <dbReference type="ARBA" id="ARBA00022989"/>
    </source>
</evidence>
<evidence type="ECO:0000313" key="14">
    <source>
        <dbReference type="EMBL" id="USY21317.1"/>
    </source>
</evidence>
<evidence type="ECO:0000256" key="10">
    <source>
        <dbReference type="RuleBase" id="RU003983"/>
    </source>
</evidence>
<feature type="region of interest" description="Disordered" evidence="11">
    <location>
        <begin position="340"/>
        <end position="365"/>
    </location>
</feature>
<evidence type="ECO:0000256" key="4">
    <source>
        <dbReference type="ARBA" id="ARBA00022723"/>
    </source>
</evidence>
<keyword evidence="4" id="KW-0479">Metal-binding</keyword>
<evidence type="ECO:0000256" key="9">
    <source>
        <dbReference type="ARBA" id="ARBA00023136"/>
    </source>
</evidence>
<dbReference type="PANTHER" id="PTHR43221:SF2">
    <property type="entry name" value="PROTEASE HTPX HOMOLOG"/>
    <property type="match status" value="1"/>
</dbReference>
<protein>
    <submittedName>
        <fullName evidence="14">M48 family metalloprotease</fullName>
        <ecNumber evidence="14">3.4.24.-</ecNumber>
    </submittedName>
</protein>
<sequence>MPLAVFLGVFGAILGGISGLVSGGIAGPGVARQVNGILTWVLPLPISLADLLPTSAAQIGGMIGALIGAVNGGLKMAYYALATPFLSLWVVDSGYPIALALGQVVTAVTVAAAYVLYCRIAEPARLRVAGARRPSRREAELLEPMIARAAARMGVDRAPKLLIDDSREPNAHSGIQHIIVNRGLLDALSYDPEAVAGVIAHEVAHYKHGDALSLAWNRGLAWPLFLLYEIAYRAQASAVYLTVLLALLRVLLWSVTVTIRVLVIPFSARHWRRTELRADAEAREAGYGPGLYTALTRLGASFDGARNGWDQAVLATHPPTELRLELLEEPGDQPALHDALLGTAPRGSGSLPGIPGHPESQLLKD</sequence>
<dbReference type="GO" id="GO:0008237">
    <property type="term" value="F:metallopeptidase activity"/>
    <property type="evidence" value="ECO:0007669"/>
    <property type="project" value="UniProtKB-KW"/>
</dbReference>
<dbReference type="EMBL" id="CP099837">
    <property type="protein sequence ID" value="USY21317.1"/>
    <property type="molecule type" value="Genomic_DNA"/>
</dbReference>
<keyword evidence="3 12" id="KW-0812">Transmembrane</keyword>
<proteinExistence type="inferred from homology"/>
<dbReference type="Gene3D" id="3.30.2010.10">
    <property type="entry name" value="Metalloproteases ('zincins'), catalytic domain"/>
    <property type="match status" value="1"/>
</dbReference>
<organism evidence="14 15">
    <name type="scientific">Nocardiopsis exhalans</name>
    <dbReference type="NCBI Taxonomy" id="163604"/>
    <lineage>
        <taxon>Bacteria</taxon>
        <taxon>Bacillati</taxon>
        <taxon>Actinomycetota</taxon>
        <taxon>Actinomycetes</taxon>
        <taxon>Streptosporangiales</taxon>
        <taxon>Nocardiopsidaceae</taxon>
        <taxon>Nocardiopsis</taxon>
    </lineage>
</organism>
<gene>
    <name evidence="14" type="ORF">NE857_06775</name>
</gene>
<keyword evidence="2 10" id="KW-0645">Protease</keyword>
<feature type="transmembrane region" description="Helical" evidence="12">
    <location>
        <begin position="238"/>
        <end position="263"/>
    </location>
</feature>
<keyword evidence="1" id="KW-1003">Cell membrane</keyword>
<dbReference type="Proteomes" id="UP001055940">
    <property type="component" value="Chromosome"/>
</dbReference>
<keyword evidence="15" id="KW-1185">Reference proteome</keyword>
<name>A0ABY5DAE2_9ACTN</name>
<comment type="cofactor">
    <cofactor evidence="10">
        <name>Zn(2+)</name>
        <dbReference type="ChEBI" id="CHEBI:29105"/>
    </cofactor>
    <text evidence="10">Binds 1 zinc ion per subunit.</text>
</comment>
<evidence type="ECO:0000256" key="6">
    <source>
        <dbReference type="ARBA" id="ARBA00022833"/>
    </source>
</evidence>
<evidence type="ECO:0000256" key="11">
    <source>
        <dbReference type="SAM" id="MobiDB-lite"/>
    </source>
</evidence>
<evidence type="ECO:0000259" key="13">
    <source>
        <dbReference type="Pfam" id="PF01435"/>
    </source>
</evidence>
<keyword evidence="9 12" id="KW-0472">Membrane</keyword>
<evidence type="ECO:0000256" key="2">
    <source>
        <dbReference type="ARBA" id="ARBA00022670"/>
    </source>
</evidence>
<dbReference type="InterPro" id="IPR001915">
    <property type="entry name" value="Peptidase_M48"/>
</dbReference>
<dbReference type="RefSeq" id="WP_254420233.1">
    <property type="nucleotide sequence ID" value="NZ_BAAAJB010000001.1"/>
</dbReference>
<dbReference type="Pfam" id="PF01435">
    <property type="entry name" value="Peptidase_M48"/>
    <property type="match status" value="1"/>
</dbReference>
<feature type="domain" description="Peptidase M48" evidence="13">
    <location>
        <begin position="140"/>
        <end position="329"/>
    </location>
</feature>
<evidence type="ECO:0000256" key="12">
    <source>
        <dbReference type="SAM" id="Phobius"/>
    </source>
</evidence>
<evidence type="ECO:0000313" key="15">
    <source>
        <dbReference type="Proteomes" id="UP001055940"/>
    </source>
</evidence>
<reference evidence="14" key="1">
    <citation type="submission" date="2022-06" db="EMBL/GenBank/DDBJ databases">
        <authorList>
            <person name="Ping M."/>
        </authorList>
    </citation>
    <scope>NUCLEOTIDE SEQUENCE</scope>
    <source>
        <strain evidence="14">JCM11759T</strain>
    </source>
</reference>
<dbReference type="InterPro" id="IPR050083">
    <property type="entry name" value="HtpX_protease"/>
</dbReference>
<keyword evidence="8 10" id="KW-0482">Metalloprotease</keyword>
<accession>A0ABY5DAE2</accession>
<feature type="transmembrane region" description="Helical" evidence="12">
    <location>
        <begin position="93"/>
        <end position="117"/>
    </location>
</feature>
<dbReference type="EC" id="3.4.24.-" evidence="14"/>
<feature type="transmembrane region" description="Helical" evidence="12">
    <location>
        <begin position="59"/>
        <end position="81"/>
    </location>
</feature>
<evidence type="ECO:0000256" key="1">
    <source>
        <dbReference type="ARBA" id="ARBA00022475"/>
    </source>
</evidence>
<evidence type="ECO:0000256" key="5">
    <source>
        <dbReference type="ARBA" id="ARBA00022801"/>
    </source>
</evidence>